<accession>A0AAV0NA32</accession>
<evidence type="ECO:0000313" key="3">
    <source>
        <dbReference type="EMBL" id="CAI0455954.1"/>
    </source>
</evidence>
<evidence type="ECO:0000256" key="1">
    <source>
        <dbReference type="SAM" id="MobiDB-lite"/>
    </source>
</evidence>
<dbReference type="EMBL" id="CAMGYJ010000008">
    <property type="protein sequence ID" value="CAI0455954.1"/>
    <property type="molecule type" value="Genomic_DNA"/>
</dbReference>
<reference evidence="2" key="1">
    <citation type="submission" date="2022-08" db="EMBL/GenBank/DDBJ databases">
        <authorList>
            <person name="Gutierrez-Valencia J."/>
        </authorList>
    </citation>
    <scope>NUCLEOTIDE SEQUENCE</scope>
</reference>
<keyword evidence="4" id="KW-1185">Reference proteome</keyword>
<dbReference type="EMBL" id="CAMGYJ010000008">
    <property type="protein sequence ID" value="CAI0455342.1"/>
    <property type="molecule type" value="Genomic_DNA"/>
</dbReference>
<dbReference type="AlphaFoldDB" id="A0AAV0NA32"/>
<feature type="compositionally biased region" description="Basic and acidic residues" evidence="1">
    <location>
        <begin position="27"/>
        <end position="48"/>
    </location>
</feature>
<feature type="compositionally biased region" description="Basic residues" evidence="1">
    <location>
        <begin position="49"/>
        <end position="69"/>
    </location>
</feature>
<feature type="compositionally biased region" description="Low complexity" evidence="1">
    <location>
        <begin position="70"/>
        <end position="81"/>
    </location>
</feature>
<name>A0AAV0NA32_9ROSI</name>
<sequence length="176" mass="20901">MDSQADVLEDMQEEGRGGVPAVPVHRRRDELPGVDLLRHADHHPEQRPGRHHQLRRPRPRAHLPLHLRLLRQPQQGPQEGLPRPPRRGRALRRHHRRRPRRLPHPALPQHHRGDRRRRLQHHHVRLPARRHGQGLQDQERGVHAALALRRQLRQRQHLDGLRSHSRDRLVHCGTLR</sequence>
<gene>
    <name evidence="2" type="ORF">LITE_LOCUS32290</name>
    <name evidence="3" type="ORF">LITE_LOCUS32572</name>
</gene>
<feature type="region of interest" description="Disordered" evidence="1">
    <location>
        <begin position="1"/>
        <end position="120"/>
    </location>
</feature>
<proteinExistence type="predicted"/>
<evidence type="ECO:0000313" key="4">
    <source>
        <dbReference type="Proteomes" id="UP001154282"/>
    </source>
</evidence>
<comment type="caution">
    <text evidence="2">The sequence shown here is derived from an EMBL/GenBank/DDBJ whole genome shotgun (WGS) entry which is preliminary data.</text>
</comment>
<feature type="compositionally biased region" description="Basic residues" evidence="1">
    <location>
        <begin position="84"/>
        <end position="120"/>
    </location>
</feature>
<organism evidence="2 4">
    <name type="scientific">Linum tenue</name>
    <dbReference type="NCBI Taxonomy" id="586396"/>
    <lineage>
        <taxon>Eukaryota</taxon>
        <taxon>Viridiplantae</taxon>
        <taxon>Streptophyta</taxon>
        <taxon>Embryophyta</taxon>
        <taxon>Tracheophyta</taxon>
        <taxon>Spermatophyta</taxon>
        <taxon>Magnoliopsida</taxon>
        <taxon>eudicotyledons</taxon>
        <taxon>Gunneridae</taxon>
        <taxon>Pentapetalae</taxon>
        <taxon>rosids</taxon>
        <taxon>fabids</taxon>
        <taxon>Malpighiales</taxon>
        <taxon>Linaceae</taxon>
        <taxon>Linum</taxon>
    </lineage>
</organism>
<protein>
    <submittedName>
        <fullName evidence="2">Uncharacterized protein</fullName>
    </submittedName>
</protein>
<dbReference type="Proteomes" id="UP001154282">
    <property type="component" value="Unassembled WGS sequence"/>
</dbReference>
<evidence type="ECO:0000313" key="2">
    <source>
        <dbReference type="EMBL" id="CAI0455342.1"/>
    </source>
</evidence>